<dbReference type="AlphaFoldDB" id="A0A0D6PDL4"/>
<dbReference type="Proteomes" id="UP000032668">
    <property type="component" value="Unassembled WGS sequence"/>
</dbReference>
<sequence>MNPGRYRFVIAFLLFIAGIINYMDRAALGVAAPFVKKDLGLSPSELGVIFSVFFFGYAAFAFVGGALADRYGPRAVYSWSAALWSVLCGLTGAVGGFISMLVVRILFGFAEGPMNSTTNRTITTWFPREETSRTIGFTFSGQTVGSAIAAPVVGLLAIAYGWRISFFAIGALGLVWVIAWRWLMTDKPADNPRAGRDEIDMIAQSRVVDVASQNEAKPLRHYLALPSTLSLGLGMFAVNYTLYIFLSWLPSYLTNALHLPVKQMAFVAAIPWACGFVGYAGGGMVADFMYKHMENRVTARKVATIIPLALAAIALLAVNMASGATMAVSLIAFAVMMLTASVQACWATIHELVPQGRVGGVSGFIHLLSNISGIIGPTATGLAVQYLGGYSSAFAVASAIAVAGVVAMAIFVKRPASNNMMVEQPAE</sequence>
<keyword evidence="3 6" id="KW-0812">Transmembrane</keyword>
<evidence type="ECO:0000256" key="2">
    <source>
        <dbReference type="ARBA" id="ARBA00022475"/>
    </source>
</evidence>
<feature type="transmembrane region" description="Helical" evidence="6">
    <location>
        <begin position="327"/>
        <end position="349"/>
    </location>
</feature>
<keyword evidence="9" id="KW-1185">Reference proteome</keyword>
<feature type="transmembrane region" description="Helical" evidence="6">
    <location>
        <begin position="222"/>
        <end position="246"/>
    </location>
</feature>
<feature type="domain" description="Major facilitator superfamily (MFS) profile" evidence="7">
    <location>
        <begin position="10"/>
        <end position="416"/>
    </location>
</feature>
<feature type="transmembrane region" description="Helical" evidence="6">
    <location>
        <begin position="266"/>
        <end position="290"/>
    </location>
</feature>
<feature type="transmembrane region" description="Helical" evidence="6">
    <location>
        <begin position="160"/>
        <end position="183"/>
    </location>
</feature>
<evidence type="ECO:0000256" key="1">
    <source>
        <dbReference type="ARBA" id="ARBA00004651"/>
    </source>
</evidence>
<comment type="caution">
    <text evidence="8">The sequence shown here is derived from an EMBL/GenBank/DDBJ whole genome shotgun (WGS) entry which is preliminary data.</text>
</comment>
<comment type="subcellular location">
    <subcellularLocation>
        <location evidence="1">Cell membrane</location>
        <topology evidence="1">Multi-pass membrane protein</topology>
    </subcellularLocation>
</comment>
<evidence type="ECO:0000313" key="8">
    <source>
        <dbReference type="EMBL" id="GAN79850.1"/>
    </source>
</evidence>
<feature type="transmembrane region" description="Helical" evidence="6">
    <location>
        <begin position="47"/>
        <end position="69"/>
    </location>
</feature>
<dbReference type="GO" id="GO:0005886">
    <property type="term" value="C:plasma membrane"/>
    <property type="evidence" value="ECO:0007669"/>
    <property type="project" value="UniProtKB-SubCell"/>
</dbReference>
<evidence type="ECO:0000256" key="5">
    <source>
        <dbReference type="ARBA" id="ARBA00023136"/>
    </source>
</evidence>
<dbReference type="InterPro" id="IPR000849">
    <property type="entry name" value="Sugar_P_transporter"/>
</dbReference>
<dbReference type="SUPFAM" id="SSF103473">
    <property type="entry name" value="MFS general substrate transporter"/>
    <property type="match status" value="1"/>
</dbReference>
<proteinExistence type="predicted"/>
<dbReference type="PANTHER" id="PTHR11662:SF399">
    <property type="entry name" value="FI19708P1-RELATED"/>
    <property type="match status" value="1"/>
</dbReference>
<dbReference type="CDD" id="cd17319">
    <property type="entry name" value="MFS_ExuT_GudP_like"/>
    <property type="match status" value="1"/>
</dbReference>
<evidence type="ECO:0000313" key="9">
    <source>
        <dbReference type="Proteomes" id="UP000032668"/>
    </source>
</evidence>
<evidence type="ECO:0000256" key="3">
    <source>
        <dbReference type="ARBA" id="ARBA00022692"/>
    </source>
</evidence>
<dbReference type="InterPro" id="IPR036259">
    <property type="entry name" value="MFS_trans_sf"/>
</dbReference>
<reference evidence="8 9" key="1">
    <citation type="submission" date="2012-11" db="EMBL/GenBank/DDBJ databases">
        <title>Whole genome sequence of Acidocella aminolytica 101 = DSM 11237.</title>
        <authorList>
            <person name="Azuma Y."/>
            <person name="Higashiura N."/>
            <person name="Hirakawa H."/>
            <person name="Matsushita K."/>
        </authorList>
    </citation>
    <scope>NUCLEOTIDE SEQUENCE [LARGE SCALE GENOMIC DNA]</scope>
    <source>
        <strain evidence="9">101 / DSM 11237</strain>
    </source>
</reference>
<dbReference type="STRING" id="1120923.SAMN02746095_03885"/>
<feature type="transmembrane region" description="Helical" evidence="6">
    <location>
        <begin position="81"/>
        <end position="107"/>
    </location>
</feature>
<feature type="transmembrane region" description="Helical" evidence="6">
    <location>
        <begin position="361"/>
        <end position="384"/>
    </location>
</feature>
<dbReference type="PANTHER" id="PTHR11662">
    <property type="entry name" value="SOLUTE CARRIER FAMILY 17"/>
    <property type="match status" value="1"/>
</dbReference>
<dbReference type="PIRSF" id="PIRSF002808">
    <property type="entry name" value="Hexose_phosphate_transp"/>
    <property type="match status" value="1"/>
</dbReference>
<dbReference type="InterPro" id="IPR050382">
    <property type="entry name" value="MFS_Na/Anion_cotransporter"/>
</dbReference>
<organism evidence="8 9">
    <name type="scientific">Acidocella aminolytica 101 = DSM 11237</name>
    <dbReference type="NCBI Taxonomy" id="1120923"/>
    <lineage>
        <taxon>Bacteria</taxon>
        <taxon>Pseudomonadati</taxon>
        <taxon>Pseudomonadota</taxon>
        <taxon>Alphaproteobacteria</taxon>
        <taxon>Acetobacterales</taxon>
        <taxon>Acidocellaceae</taxon>
        <taxon>Acidocella</taxon>
    </lineage>
</organism>
<dbReference type="OrthoDB" id="9784658at2"/>
<dbReference type="RefSeq" id="WP_048878286.1">
    <property type="nucleotide sequence ID" value="NZ_BANC01000032.1"/>
</dbReference>
<dbReference type="EMBL" id="BANC01000032">
    <property type="protein sequence ID" value="GAN79850.1"/>
    <property type="molecule type" value="Genomic_DNA"/>
</dbReference>
<gene>
    <name evidence="8" type="ORF">Aam_032_004</name>
</gene>
<dbReference type="InterPro" id="IPR020846">
    <property type="entry name" value="MFS_dom"/>
</dbReference>
<dbReference type="InterPro" id="IPR011701">
    <property type="entry name" value="MFS"/>
</dbReference>
<evidence type="ECO:0000256" key="6">
    <source>
        <dbReference type="SAM" id="Phobius"/>
    </source>
</evidence>
<keyword evidence="4 6" id="KW-1133">Transmembrane helix</keyword>
<accession>A0A0D6PDL4</accession>
<keyword evidence="2" id="KW-1003">Cell membrane</keyword>
<dbReference type="PROSITE" id="PS50850">
    <property type="entry name" value="MFS"/>
    <property type="match status" value="1"/>
</dbReference>
<keyword evidence="5 6" id="KW-0472">Membrane</keyword>
<dbReference type="GO" id="GO:0022857">
    <property type="term" value="F:transmembrane transporter activity"/>
    <property type="evidence" value="ECO:0007669"/>
    <property type="project" value="InterPro"/>
</dbReference>
<evidence type="ECO:0000259" key="7">
    <source>
        <dbReference type="PROSITE" id="PS50850"/>
    </source>
</evidence>
<dbReference type="Pfam" id="PF07690">
    <property type="entry name" value="MFS_1"/>
    <property type="match status" value="1"/>
</dbReference>
<dbReference type="Gene3D" id="1.20.1250.20">
    <property type="entry name" value="MFS general substrate transporter like domains"/>
    <property type="match status" value="2"/>
</dbReference>
<protein>
    <submittedName>
        <fullName evidence="8">Major facilitator superfamily transporter</fullName>
    </submittedName>
</protein>
<name>A0A0D6PDL4_9PROT</name>
<feature type="transmembrane region" description="Helical" evidence="6">
    <location>
        <begin position="390"/>
        <end position="412"/>
    </location>
</feature>
<feature type="transmembrane region" description="Helical" evidence="6">
    <location>
        <begin position="302"/>
        <end position="321"/>
    </location>
</feature>
<evidence type="ECO:0000256" key="4">
    <source>
        <dbReference type="ARBA" id="ARBA00022989"/>
    </source>
</evidence>